<evidence type="ECO:0000313" key="2">
    <source>
        <dbReference type="EMBL" id="TVU36878.1"/>
    </source>
</evidence>
<keyword evidence="3" id="KW-1185">Reference proteome</keyword>
<dbReference type="AlphaFoldDB" id="A0A5J9VM76"/>
<dbReference type="PANTHER" id="PTHR33165">
    <property type="entry name" value="F-BOX DOMAIN CONTAINING PROTEIN-LIKE-RELATED"/>
    <property type="match status" value="1"/>
</dbReference>
<reference evidence="2 3" key="1">
    <citation type="journal article" date="2019" name="Sci. Rep.">
        <title>A high-quality genome of Eragrostis curvula grass provides insights into Poaceae evolution and supports new strategies to enhance forage quality.</title>
        <authorList>
            <person name="Carballo J."/>
            <person name="Santos B.A.C.M."/>
            <person name="Zappacosta D."/>
            <person name="Garbus I."/>
            <person name="Selva J.P."/>
            <person name="Gallo C.A."/>
            <person name="Diaz A."/>
            <person name="Albertini E."/>
            <person name="Caccamo M."/>
            <person name="Echenique V."/>
        </authorList>
    </citation>
    <scope>NUCLEOTIDE SEQUENCE [LARGE SCALE GENOMIC DNA]</scope>
    <source>
        <strain evidence="3">cv. Victoria</strain>
        <tissue evidence="2">Leaf</tissue>
    </source>
</reference>
<sequence length="381" mass="42722">MADWSSLPSDIVNRVADRLLATNDLDYYMDLRAVCVNWRSATADPKTSPFDPRFRPRRWVMLDELSATTKICGDDDGTRLFLNVATGRFLRKSLPLLRGGRYYFVTTTPGGSVVLADREPPHAARVLNPFTGALARFMAPVPREWSLAAAVVGSSADSFTLVLASDSARKVYWADLGSRQMHRPQGRGRVRSCQMESRMLAADAGGEEDEGEVFIFTLEKSTHRIGLFKTNKIVTEAAGEGNRQVHQVTSIGNHALFVGDRCLLVDADKLPSVQPNCIYYQVDHPDDSLNNDIYVYDLNHHGRAAERIAASITFNPVFRYEDQAFSLVELLVSYTNNLPDYQLMWERIEGLKLDAAFLESFGDFAIDDDDELGVLQLWSER</sequence>
<comment type="caution">
    <text evidence="2">The sequence shown here is derived from an EMBL/GenBank/DDBJ whole genome shotgun (WGS) entry which is preliminary data.</text>
</comment>
<feature type="non-terminal residue" evidence="2">
    <location>
        <position position="1"/>
    </location>
</feature>
<dbReference type="SUPFAM" id="SSF50965">
    <property type="entry name" value="Galactose oxidase, central domain"/>
    <property type="match status" value="1"/>
</dbReference>
<dbReference type="EMBL" id="RWGY01000009">
    <property type="protein sequence ID" value="TVU36878.1"/>
    <property type="molecule type" value="Genomic_DNA"/>
</dbReference>
<organism evidence="2 3">
    <name type="scientific">Eragrostis curvula</name>
    <name type="common">weeping love grass</name>
    <dbReference type="NCBI Taxonomy" id="38414"/>
    <lineage>
        <taxon>Eukaryota</taxon>
        <taxon>Viridiplantae</taxon>
        <taxon>Streptophyta</taxon>
        <taxon>Embryophyta</taxon>
        <taxon>Tracheophyta</taxon>
        <taxon>Spermatophyta</taxon>
        <taxon>Magnoliopsida</taxon>
        <taxon>Liliopsida</taxon>
        <taxon>Poales</taxon>
        <taxon>Poaceae</taxon>
        <taxon>PACMAD clade</taxon>
        <taxon>Chloridoideae</taxon>
        <taxon>Eragrostideae</taxon>
        <taxon>Eragrostidinae</taxon>
        <taxon>Eragrostis</taxon>
    </lineage>
</organism>
<dbReference type="Pfam" id="PF03478">
    <property type="entry name" value="Beta-prop_KIB1-4"/>
    <property type="match status" value="1"/>
</dbReference>
<dbReference type="PANTHER" id="PTHR33165:SF86">
    <property type="entry name" value="EXPRESSED PROTEIN"/>
    <property type="match status" value="1"/>
</dbReference>
<accession>A0A5J9VM76</accession>
<dbReference type="Gramene" id="TVU36878">
    <property type="protein sequence ID" value="TVU36878"/>
    <property type="gene ID" value="EJB05_18831"/>
</dbReference>
<dbReference type="InterPro" id="IPR005174">
    <property type="entry name" value="KIB1-4_b-propeller"/>
</dbReference>
<dbReference type="InterPro" id="IPR011043">
    <property type="entry name" value="Gal_Oxase/kelch_b-propeller"/>
</dbReference>
<dbReference type="Proteomes" id="UP000324897">
    <property type="component" value="Unassembled WGS sequence"/>
</dbReference>
<evidence type="ECO:0000313" key="3">
    <source>
        <dbReference type="Proteomes" id="UP000324897"/>
    </source>
</evidence>
<gene>
    <name evidence="2" type="ORF">EJB05_18831</name>
</gene>
<dbReference type="OrthoDB" id="688438at2759"/>
<feature type="domain" description="KIB1-4 beta-propeller" evidence="1">
    <location>
        <begin position="223"/>
        <end position="297"/>
    </location>
</feature>
<proteinExistence type="predicted"/>
<protein>
    <recommendedName>
        <fullName evidence="1">KIB1-4 beta-propeller domain-containing protein</fullName>
    </recommendedName>
</protein>
<evidence type="ECO:0000259" key="1">
    <source>
        <dbReference type="Pfam" id="PF03478"/>
    </source>
</evidence>
<name>A0A5J9VM76_9POAL</name>